<feature type="transmembrane region" description="Helical" evidence="1">
    <location>
        <begin position="43"/>
        <end position="70"/>
    </location>
</feature>
<dbReference type="EMBL" id="BAAAPO010000018">
    <property type="protein sequence ID" value="GAA1788105.1"/>
    <property type="molecule type" value="Genomic_DNA"/>
</dbReference>
<dbReference type="RefSeq" id="WP_344082413.1">
    <property type="nucleotide sequence ID" value="NZ_BAAAPO010000018.1"/>
</dbReference>
<keyword evidence="1" id="KW-0812">Transmembrane</keyword>
<feature type="transmembrane region" description="Helical" evidence="1">
    <location>
        <begin position="16"/>
        <end position="37"/>
    </location>
</feature>
<reference evidence="2 3" key="1">
    <citation type="journal article" date="2019" name="Int. J. Syst. Evol. Microbiol.">
        <title>The Global Catalogue of Microorganisms (GCM) 10K type strain sequencing project: providing services to taxonomists for standard genome sequencing and annotation.</title>
        <authorList>
            <consortium name="The Broad Institute Genomics Platform"/>
            <consortium name="The Broad Institute Genome Sequencing Center for Infectious Disease"/>
            <person name="Wu L."/>
            <person name="Ma J."/>
        </authorList>
    </citation>
    <scope>NUCLEOTIDE SEQUENCE [LARGE SCALE GENOMIC DNA]</scope>
    <source>
        <strain evidence="2 3">JCM 15592</strain>
    </source>
</reference>
<proteinExistence type="predicted"/>
<evidence type="ECO:0000313" key="2">
    <source>
        <dbReference type="EMBL" id="GAA1788105.1"/>
    </source>
</evidence>
<protein>
    <submittedName>
        <fullName evidence="2">Uncharacterized protein</fullName>
    </submittedName>
</protein>
<keyword evidence="1" id="KW-1133">Transmembrane helix</keyword>
<keyword evidence="1" id="KW-0472">Membrane</keyword>
<dbReference type="Proteomes" id="UP001499938">
    <property type="component" value="Unassembled WGS sequence"/>
</dbReference>
<accession>A0ABN2LH23</accession>
<name>A0ABN2LH23_9MICO</name>
<evidence type="ECO:0000313" key="3">
    <source>
        <dbReference type="Proteomes" id="UP001499938"/>
    </source>
</evidence>
<comment type="caution">
    <text evidence="2">The sequence shown here is derived from an EMBL/GenBank/DDBJ whole genome shotgun (WGS) entry which is preliminary data.</text>
</comment>
<sequence>MSTDPSTTQRYRTGPAIGTVLLGLSLLALAGVTLWAQLGHGSIAYAVAAPYALVGAGLVLAAIGALAAIARRRPPAS</sequence>
<evidence type="ECO:0000256" key="1">
    <source>
        <dbReference type="SAM" id="Phobius"/>
    </source>
</evidence>
<gene>
    <name evidence="2" type="ORF">GCM10009811_11430</name>
</gene>
<organism evidence="2 3">
    <name type="scientific">Nostocoides veronense</name>
    <dbReference type="NCBI Taxonomy" id="330836"/>
    <lineage>
        <taxon>Bacteria</taxon>
        <taxon>Bacillati</taxon>
        <taxon>Actinomycetota</taxon>
        <taxon>Actinomycetes</taxon>
        <taxon>Micrococcales</taxon>
        <taxon>Intrasporangiaceae</taxon>
        <taxon>Nostocoides</taxon>
    </lineage>
</organism>
<keyword evidence="3" id="KW-1185">Reference proteome</keyword>